<evidence type="ECO:0000313" key="1">
    <source>
        <dbReference type="EMBL" id="GAV59175.1"/>
    </source>
</evidence>
<comment type="caution">
    <text evidence="1">The sequence shown here is derived from an EMBL/GenBank/DDBJ whole genome shotgun (WGS) entry which is preliminary data.</text>
</comment>
<dbReference type="Proteomes" id="UP000187406">
    <property type="component" value="Unassembled WGS sequence"/>
</dbReference>
<sequence>NPFVGDPHVVLGQVYLTKGWFEDDWRRLWIAWARILLMKAKEKSWP</sequence>
<feature type="non-terminal residue" evidence="1">
    <location>
        <position position="1"/>
    </location>
</feature>
<accession>A0A1Q3AU20</accession>
<protein>
    <submittedName>
        <fullName evidence="1">Uncharacterized protein</fullName>
    </submittedName>
</protein>
<evidence type="ECO:0000313" key="2">
    <source>
        <dbReference type="Proteomes" id="UP000187406"/>
    </source>
</evidence>
<name>A0A1Q3AU20_CEPFO</name>
<gene>
    <name evidence="1" type="ORF">CFOL_v3_02706</name>
</gene>
<proteinExistence type="predicted"/>
<organism evidence="1 2">
    <name type="scientific">Cephalotus follicularis</name>
    <name type="common">Albany pitcher plant</name>
    <dbReference type="NCBI Taxonomy" id="3775"/>
    <lineage>
        <taxon>Eukaryota</taxon>
        <taxon>Viridiplantae</taxon>
        <taxon>Streptophyta</taxon>
        <taxon>Embryophyta</taxon>
        <taxon>Tracheophyta</taxon>
        <taxon>Spermatophyta</taxon>
        <taxon>Magnoliopsida</taxon>
        <taxon>eudicotyledons</taxon>
        <taxon>Gunneridae</taxon>
        <taxon>Pentapetalae</taxon>
        <taxon>rosids</taxon>
        <taxon>fabids</taxon>
        <taxon>Oxalidales</taxon>
        <taxon>Cephalotaceae</taxon>
        <taxon>Cephalotus</taxon>
    </lineage>
</organism>
<dbReference type="PANTHER" id="PTHR37391:SF2">
    <property type="entry name" value="E3 UBIQUITIN-PROTEIN LIGASE"/>
    <property type="match status" value="1"/>
</dbReference>
<keyword evidence="2" id="KW-1185">Reference proteome</keyword>
<dbReference type="AlphaFoldDB" id="A0A1Q3AU20"/>
<dbReference type="EMBL" id="BDDD01000100">
    <property type="protein sequence ID" value="GAV59175.1"/>
    <property type="molecule type" value="Genomic_DNA"/>
</dbReference>
<dbReference type="OrthoDB" id="2306007at2759"/>
<reference evidence="2" key="1">
    <citation type="submission" date="2016-04" db="EMBL/GenBank/DDBJ databases">
        <title>Cephalotus genome sequencing.</title>
        <authorList>
            <person name="Fukushima K."/>
            <person name="Hasebe M."/>
            <person name="Fang X."/>
        </authorList>
    </citation>
    <scope>NUCLEOTIDE SEQUENCE [LARGE SCALE GENOMIC DNA]</scope>
    <source>
        <strain evidence="2">cv. St1</strain>
    </source>
</reference>
<dbReference type="InParanoid" id="A0A1Q3AU20"/>
<dbReference type="PANTHER" id="PTHR37391">
    <property type="entry name" value="E3 UBIQUITIN-PROTEIN LIGASE"/>
    <property type="match status" value="1"/>
</dbReference>